<sequence>MERTVQINPNDRSILHHRKQPIIMINLQHSSIDPADDSRVEEITKNQQQICPSQTFHSIHRKQSDVIMRKKEPETAYKNIKEGRKKNEST</sequence>
<feature type="region of interest" description="Disordered" evidence="1">
    <location>
        <begin position="71"/>
        <end position="90"/>
    </location>
</feature>
<evidence type="ECO:0000313" key="2">
    <source>
        <dbReference type="EMBL" id="GFY43732.1"/>
    </source>
</evidence>
<evidence type="ECO:0000256" key="1">
    <source>
        <dbReference type="SAM" id="MobiDB-lite"/>
    </source>
</evidence>
<organism evidence="2 3">
    <name type="scientific">Trichonephila inaurata madagascariensis</name>
    <dbReference type="NCBI Taxonomy" id="2747483"/>
    <lineage>
        <taxon>Eukaryota</taxon>
        <taxon>Metazoa</taxon>
        <taxon>Ecdysozoa</taxon>
        <taxon>Arthropoda</taxon>
        <taxon>Chelicerata</taxon>
        <taxon>Arachnida</taxon>
        <taxon>Araneae</taxon>
        <taxon>Araneomorphae</taxon>
        <taxon>Entelegynae</taxon>
        <taxon>Araneoidea</taxon>
        <taxon>Nephilidae</taxon>
        <taxon>Trichonephila</taxon>
        <taxon>Trichonephila inaurata</taxon>
    </lineage>
</organism>
<protein>
    <submittedName>
        <fullName evidence="2">Uncharacterized protein</fullName>
    </submittedName>
</protein>
<keyword evidence="3" id="KW-1185">Reference proteome</keyword>
<dbReference type="AlphaFoldDB" id="A0A8X6WYJ4"/>
<evidence type="ECO:0000313" key="3">
    <source>
        <dbReference type="Proteomes" id="UP000886998"/>
    </source>
</evidence>
<accession>A0A8X6WYJ4</accession>
<comment type="caution">
    <text evidence="2">The sequence shown here is derived from an EMBL/GenBank/DDBJ whole genome shotgun (WGS) entry which is preliminary data.</text>
</comment>
<name>A0A8X6WYJ4_9ARAC</name>
<proteinExistence type="predicted"/>
<gene>
    <name evidence="2" type="ORF">TNIN_34761</name>
</gene>
<dbReference type="Proteomes" id="UP000886998">
    <property type="component" value="Unassembled WGS sequence"/>
</dbReference>
<dbReference type="EMBL" id="BMAV01003826">
    <property type="protein sequence ID" value="GFY43732.1"/>
    <property type="molecule type" value="Genomic_DNA"/>
</dbReference>
<reference evidence="2" key="1">
    <citation type="submission" date="2020-08" db="EMBL/GenBank/DDBJ databases">
        <title>Multicomponent nature underlies the extraordinary mechanical properties of spider dragline silk.</title>
        <authorList>
            <person name="Kono N."/>
            <person name="Nakamura H."/>
            <person name="Mori M."/>
            <person name="Yoshida Y."/>
            <person name="Ohtoshi R."/>
            <person name="Malay A.D."/>
            <person name="Moran D.A.P."/>
            <person name="Tomita M."/>
            <person name="Numata K."/>
            <person name="Arakawa K."/>
        </authorList>
    </citation>
    <scope>NUCLEOTIDE SEQUENCE</scope>
</reference>